<gene>
    <name evidence="8" type="primary">LOC115404340</name>
</gene>
<dbReference type="GO" id="GO:0003950">
    <property type="term" value="F:NAD+ poly-ADP-ribosyltransferase activity"/>
    <property type="evidence" value="ECO:0007669"/>
    <property type="project" value="UniProtKB-UniRule"/>
</dbReference>
<evidence type="ECO:0000256" key="3">
    <source>
        <dbReference type="ARBA" id="ARBA00024347"/>
    </source>
</evidence>
<feature type="domain" description="WWE" evidence="6">
    <location>
        <begin position="39"/>
        <end position="121"/>
    </location>
</feature>
<dbReference type="GO" id="GO:0005634">
    <property type="term" value="C:nucleus"/>
    <property type="evidence" value="ECO:0007669"/>
    <property type="project" value="UniProtKB-SubCell"/>
</dbReference>
<name>A0A672HH61_SALFA</name>
<evidence type="ECO:0000259" key="7">
    <source>
        <dbReference type="PROSITE" id="PS51059"/>
    </source>
</evidence>
<keyword evidence="4" id="KW-0328">Glycosyltransferase</keyword>
<dbReference type="Pfam" id="PF00644">
    <property type="entry name" value="PARP"/>
    <property type="match status" value="1"/>
</dbReference>
<dbReference type="Proteomes" id="UP000472267">
    <property type="component" value="Chromosome 17"/>
</dbReference>
<dbReference type="InterPro" id="IPR051712">
    <property type="entry name" value="ARTD-AVP"/>
</dbReference>
<evidence type="ECO:0000313" key="9">
    <source>
        <dbReference type="Proteomes" id="UP000472267"/>
    </source>
</evidence>
<evidence type="ECO:0000256" key="2">
    <source>
        <dbReference type="ARBA" id="ARBA00023242"/>
    </source>
</evidence>
<dbReference type="AlphaFoldDB" id="A0A672HH61"/>
<dbReference type="PROSITE" id="PS51059">
    <property type="entry name" value="PARP_CATALYTIC"/>
    <property type="match status" value="1"/>
</dbReference>
<dbReference type="InterPro" id="IPR012317">
    <property type="entry name" value="Poly(ADP-ribose)pol_cat_dom"/>
</dbReference>
<dbReference type="Gene3D" id="3.90.228.10">
    <property type="match status" value="1"/>
</dbReference>
<evidence type="ECO:0000256" key="4">
    <source>
        <dbReference type="RuleBase" id="RU362114"/>
    </source>
</evidence>
<keyword evidence="5" id="KW-0812">Transmembrane</keyword>
<keyword evidence="9" id="KW-1185">Reference proteome</keyword>
<evidence type="ECO:0000259" key="6">
    <source>
        <dbReference type="PROSITE" id="PS50918"/>
    </source>
</evidence>
<keyword evidence="4" id="KW-0520">NAD</keyword>
<accession>A0A672HH61</accession>
<dbReference type="Ensembl" id="ENSSFAT00005029326.1">
    <property type="protein sequence ID" value="ENSSFAP00005028265.1"/>
    <property type="gene ID" value="ENSSFAG00005014431.1"/>
</dbReference>
<keyword evidence="5" id="KW-1133">Transmembrane helix</keyword>
<dbReference type="InParanoid" id="A0A672HH61"/>
<dbReference type="InterPro" id="IPR004170">
    <property type="entry name" value="WWE_dom"/>
</dbReference>
<dbReference type="CDD" id="cd01439">
    <property type="entry name" value="TCCD_inducible_PARP_like"/>
    <property type="match status" value="1"/>
</dbReference>
<sequence>MRQKSRYQIGERERDHFHSYLFILLHDLFWLLFTETMFGSGDEEMEMETPCMWHYLADCGRWHPFENDPDDDMFSGEELERYYSRNPKGVVNRTSSSGNSRVDFKAMLQTDPRGRQRRIKRDYAMDKSCSCFTAAPVFWEAVDPTMPCQLVPLTELTPEYKTVAGYVLKEGLLDKPIVSIKRIQNLDLWEFYCTKKKQLKRIHKVKDIEERRLFHGTDVKKIEAICKYNFDLRFAKDSCAYGKGIYFAKYAPLADQYSRSTRDLGSGQTYFYMILARVMIGKSTQGQQRMKKPDEGSLENQHHSCVDSINNPNIFVIFDPNQIYPEYVIEYQKKAL</sequence>
<dbReference type="PANTHER" id="PTHR45740:SF4">
    <property type="entry name" value="PROTEIN MONO-ADP-RIBOSYLTRANSFERASE PARP11"/>
    <property type="match status" value="1"/>
</dbReference>
<dbReference type="EC" id="2.4.2.-" evidence="4"/>
<reference evidence="8" key="3">
    <citation type="submission" date="2025-09" db="UniProtKB">
        <authorList>
            <consortium name="Ensembl"/>
        </authorList>
    </citation>
    <scope>IDENTIFICATION</scope>
</reference>
<proteinExistence type="inferred from homology"/>
<dbReference type="PANTHER" id="PTHR45740">
    <property type="entry name" value="POLY [ADP-RIBOSE] POLYMERASE"/>
    <property type="match status" value="1"/>
</dbReference>
<reference evidence="8" key="1">
    <citation type="submission" date="2019-06" db="EMBL/GenBank/DDBJ databases">
        <authorList>
            <consortium name="Wellcome Sanger Institute Data Sharing"/>
        </authorList>
    </citation>
    <scope>NUCLEOTIDE SEQUENCE [LARGE SCALE GENOMIC DNA]</scope>
</reference>
<comment type="subcellular location">
    <subcellularLocation>
        <location evidence="1">Nucleus</location>
    </subcellularLocation>
</comment>
<organism evidence="8 9">
    <name type="scientific">Salarias fasciatus</name>
    <name type="common">Jewelled blenny</name>
    <name type="synonym">Blennius fasciatus</name>
    <dbReference type="NCBI Taxonomy" id="181472"/>
    <lineage>
        <taxon>Eukaryota</taxon>
        <taxon>Metazoa</taxon>
        <taxon>Chordata</taxon>
        <taxon>Craniata</taxon>
        <taxon>Vertebrata</taxon>
        <taxon>Euteleostomi</taxon>
        <taxon>Actinopterygii</taxon>
        <taxon>Neopterygii</taxon>
        <taxon>Teleostei</taxon>
        <taxon>Neoteleostei</taxon>
        <taxon>Acanthomorphata</taxon>
        <taxon>Ovalentaria</taxon>
        <taxon>Blenniimorphae</taxon>
        <taxon>Blenniiformes</taxon>
        <taxon>Blennioidei</taxon>
        <taxon>Blenniidae</taxon>
        <taxon>Salariinae</taxon>
        <taxon>Salarias</taxon>
    </lineage>
</organism>
<dbReference type="Pfam" id="PF02825">
    <property type="entry name" value="WWE"/>
    <property type="match status" value="1"/>
</dbReference>
<dbReference type="SUPFAM" id="SSF56399">
    <property type="entry name" value="ADP-ribosylation"/>
    <property type="match status" value="1"/>
</dbReference>
<keyword evidence="4" id="KW-0808">Transferase</keyword>
<dbReference type="SUPFAM" id="SSF117839">
    <property type="entry name" value="WWE domain"/>
    <property type="match status" value="1"/>
</dbReference>
<evidence type="ECO:0000256" key="1">
    <source>
        <dbReference type="ARBA" id="ARBA00004123"/>
    </source>
</evidence>
<dbReference type="OMA" id="YNTEKRC"/>
<keyword evidence="2" id="KW-0539">Nucleus</keyword>
<dbReference type="GO" id="GO:1990404">
    <property type="term" value="F:NAD+-protein mono-ADP-ribosyltransferase activity"/>
    <property type="evidence" value="ECO:0007669"/>
    <property type="project" value="TreeGrafter"/>
</dbReference>
<feature type="domain" description="PARP catalytic" evidence="7">
    <location>
        <begin position="135"/>
        <end position="336"/>
    </location>
</feature>
<dbReference type="Gene3D" id="3.30.720.50">
    <property type="match status" value="1"/>
</dbReference>
<keyword evidence="5" id="KW-0472">Membrane</keyword>
<evidence type="ECO:0000313" key="8">
    <source>
        <dbReference type="Ensembl" id="ENSSFAP00005028265.1"/>
    </source>
</evidence>
<protein>
    <recommendedName>
        <fullName evidence="4">Poly [ADP-ribose] polymerase</fullName>
        <shortName evidence="4">PARP</shortName>
        <ecNumber evidence="4">2.4.2.-</ecNumber>
    </recommendedName>
</protein>
<dbReference type="PROSITE" id="PS50918">
    <property type="entry name" value="WWE"/>
    <property type="match status" value="1"/>
</dbReference>
<dbReference type="InterPro" id="IPR037197">
    <property type="entry name" value="WWE_dom_sf"/>
</dbReference>
<reference evidence="8" key="2">
    <citation type="submission" date="2025-08" db="UniProtKB">
        <authorList>
            <consortium name="Ensembl"/>
        </authorList>
    </citation>
    <scope>IDENTIFICATION</scope>
</reference>
<feature type="transmembrane region" description="Helical" evidence="5">
    <location>
        <begin position="20"/>
        <end position="38"/>
    </location>
</feature>
<comment type="similarity">
    <text evidence="3">Belongs to the ARTD/PARP family.</text>
</comment>
<evidence type="ECO:0000256" key="5">
    <source>
        <dbReference type="SAM" id="Phobius"/>
    </source>
</evidence>